<gene>
    <name evidence="2" type="ORF">GCM10011492_15170</name>
</gene>
<dbReference type="InterPro" id="IPR017945">
    <property type="entry name" value="DHBP_synth_RibB-like_a/b_dom"/>
</dbReference>
<reference evidence="2" key="1">
    <citation type="journal article" date="2014" name="Int. J. Syst. Evol. Microbiol.">
        <title>Complete genome sequence of Corynebacterium casei LMG S-19264T (=DSM 44701T), isolated from a smear-ripened cheese.</title>
        <authorList>
            <consortium name="US DOE Joint Genome Institute (JGI-PGF)"/>
            <person name="Walter F."/>
            <person name="Albersmeier A."/>
            <person name="Kalinowski J."/>
            <person name="Ruckert C."/>
        </authorList>
    </citation>
    <scope>NUCLEOTIDE SEQUENCE</scope>
    <source>
        <strain evidence="2">CGMCC 1.15085</strain>
    </source>
</reference>
<dbReference type="RefSeq" id="WP_188836348.1">
    <property type="nucleotide sequence ID" value="NZ_BMHI01000002.1"/>
</dbReference>
<dbReference type="AlphaFoldDB" id="A0A916WRJ1"/>
<accession>A0A916WRJ1</accession>
<sequence length="225" mass="24050">MEGDSRARICDTVGGGQAVIVANPAPMAYGVVATTARAINELKRRPAEQNVAVSVHDRSQWRELEPAVDLPPGALRSVVQLLRMRLTVLLPVGGTVPPPRWMAPALLDGRLAVFNGYWPALDWLWQRFPRLYGSSANVTGEPAVTSAAAAMAMFGADCVLAEADTETDDSDPRWSSTMVSLDATGRISLHRSGAQDQVCGAPAHDFIKELARTVGLRPAPKGTTP</sequence>
<dbReference type="EMBL" id="BMHI01000002">
    <property type="protein sequence ID" value="GGB25974.1"/>
    <property type="molecule type" value="Genomic_DNA"/>
</dbReference>
<protein>
    <recommendedName>
        <fullName evidence="1">YrdC-like domain-containing protein</fullName>
    </recommendedName>
</protein>
<dbReference type="Pfam" id="PF01300">
    <property type="entry name" value="Sua5_yciO_yrdC"/>
    <property type="match status" value="1"/>
</dbReference>
<evidence type="ECO:0000313" key="2">
    <source>
        <dbReference type="EMBL" id="GGB25974.1"/>
    </source>
</evidence>
<name>A0A916WRJ1_9MICO</name>
<dbReference type="PROSITE" id="PS51163">
    <property type="entry name" value="YRDC"/>
    <property type="match status" value="1"/>
</dbReference>
<comment type="caution">
    <text evidence="2">The sequence shown here is derived from an EMBL/GenBank/DDBJ whole genome shotgun (WGS) entry which is preliminary data.</text>
</comment>
<dbReference type="Proteomes" id="UP000636793">
    <property type="component" value="Unassembled WGS sequence"/>
</dbReference>
<organism evidence="2 3">
    <name type="scientific">Flexivirga endophytica</name>
    <dbReference type="NCBI Taxonomy" id="1849103"/>
    <lineage>
        <taxon>Bacteria</taxon>
        <taxon>Bacillati</taxon>
        <taxon>Actinomycetota</taxon>
        <taxon>Actinomycetes</taxon>
        <taxon>Micrococcales</taxon>
        <taxon>Dermacoccaceae</taxon>
        <taxon>Flexivirga</taxon>
    </lineage>
</organism>
<dbReference type="GO" id="GO:0003725">
    <property type="term" value="F:double-stranded RNA binding"/>
    <property type="evidence" value="ECO:0007669"/>
    <property type="project" value="InterPro"/>
</dbReference>
<dbReference type="Gene3D" id="3.90.870.10">
    <property type="entry name" value="DHBP synthase"/>
    <property type="match status" value="1"/>
</dbReference>
<feature type="domain" description="YrdC-like" evidence="1">
    <location>
        <begin position="3"/>
        <end position="195"/>
    </location>
</feature>
<dbReference type="SUPFAM" id="SSF55821">
    <property type="entry name" value="YrdC/RibB"/>
    <property type="match status" value="1"/>
</dbReference>
<proteinExistence type="predicted"/>
<dbReference type="InterPro" id="IPR006070">
    <property type="entry name" value="Sua5-like_dom"/>
</dbReference>
<keyword evidence="3" id="KW-1185">Reference proteome</keyword>
<reference evidence="2" key="2">
    <citation type="submission" date="2020-09" db="EMBL/GenBank/DDBJ databases">
        <authorList>
            <person name="Sun Q."/>
            <person name="Zhou Y."/>
        </authorList>
    </citation>
    <scope>NUCLEOTIDE SEQUENCE</scope>
    <source>
        <strain evidence="2">CGMCC 1.15085</strain>
    </source>
</reference>
<evidence type="ECO:0000259" key="1">
    <source>
        <dbReference type="PROSITE" id="PS51163"/>
    </source>
</evidence>
<evidence type="ECO:0000313" key="3">
    <source>
        <dbReference type="Proteomes" id="UP000636793"/>
    </source>
</evidence>